<dbReference type="SUPFAM" id="SSF52047">
    <property type="entry name" value="RNI-like"/>
    <property type="match status" value="1"/>
</dbReference>
<reference evidence="2" key="1">
    <citation type="submission" date="2014-04" db="EMBL/GenBank/DDBJ databases">
        <title>Evolutionary Origins and Diversification of the Mycorrhizal Mutualists.</title>
        <authorList>
            <consortium name="DOE Joint Genome Institute"/>
            <consortium name="Mycorrhizal Genomics Consortium"/>
            <person name="Kohler A."/>
            <person name="Kuo A."/>
            <person name="Nagy L.G."/>
            <person name="Floudas D."/>
            <person name="Copeland A."/>
            <person name="Barry K.W."/>
            <person name="Cichocki N."/>
            <person name="Veneault-Fourrey C."/>
            <person name="LaButti K."/>
            <person name="Lindquist E.A."/>
            <person name="Lipzen A."/>
            <person name="Lundell T."/>
            <person name="Morin E."/>
            <person name="Murat C."/>
            <person name="Riley R."/>
            <person name="Ohm R."/>
            <person name="Sun H."/>
            <person name="Tunlid A."/>
            <person name="Henrissat B."/>
            <person name="Grigoriev I.V."/>
            <person name="Hibbett D.S."/>
            <person name="Martin F."/>
        </authorList>
    </citation>
    <scope>NUCLEOTIDE SEQUENCE [LARGE SCALE GENOMIC DNA]</scope>
    <source>
        <strain evidence="2">FD-334 SS-4</strain>
    </source>
</reference>
<dbReference type="AlphaFoldDB" id="A0A0D2P0B6"/>
<evidence type="ECO:0008006" key="3">
    <source>
        <dbReference type="Google" id="ProtNLM"/>
    </source>
</evidence>
<dbReference type="OMA" id="NCGSITP"/>
<evidence type="ECO:0000313" key="1">
    <source>
        <dbReference type="EMBL" id="KJA22146.1"/>
    </source>
</evidence>
<dbReference type="InterPro" id="IPR032675">
    <property type="entry name" value="LRR_dom_sf"/>
</dbReference>
<dbReference type="Proteomes" id="UP000054270">
    <property type="component" value="Unassembled WGS sequence"/>
</dbReference>
<gene>
    <name evidence="1" type="ORF">HYPSUDRAFT_202400</name>
</gene>
<name>A0A0D2P0B6_HYPSF</name>
<proteinExistence type="predicted"/>
<evidence type="ECO:0000313" key="2">
    <source>
        <dbReference type="Proteomes" id="UP000054270"/>
    </source>
</evidence>
<dbReference type="EMBL" id="KN817552">
    <property type="protein sequence ID" value="KJA22146.1"/>
    <property type="molecule type" value="Genomic_DNA"/>
</dbReference>
<protein>
    <recommendedName>
        <fullName evidence="3">F-box domain-containing protein</fullName>
    </recommendedName>
</protein>
<sequence>MSTPIARDPGPAPALVYDIVVRVMDLCGAHDDYALLARAARVSWEWNRAATRVLYARVVVAPPFKAGLDLRDRGAVPESSNFISASLPRNAPYVLSLEISGYTPTRPPPRNALAEALPSALGAFVNLRTVVFAPATYHAELFTAPLGVLLNSHTLTELTANAACADDAHAPQLVQLGGLRALTLLSPGRAVLELLPDWLARLAGTLEELHLKDNCGSVTPGVLRALVPHISTNVAALTLGLSYSLDDADVCAFLGALTALRSVDLRYYWQMRRAPRPPALHALRTFSAGCPPLGSARELADLGVWVRRTVGGAEALRVLRLRSADDVPPPRAPDGLLDHVARRHAGLRVLDLGAACVRLRRLKDVLKFCTALEEVCVGVDRRVLDVFAKASAHLVHLHTAALWVSNTPRAWGAAELEAKARTLLATGPPALRRVAINDRRWEAYWLVAPTGDMELVVRQAEVLLPPWWRAVDG</sequence>
<dbReference type="OrthoDB" id="3264508at2759"/>
<accession>A0A0D2P0B6</accession>
<keyword evidence="2" id="KW-1185">Reference proteome</keyword>
<organism evidence="1 2">
    <name type="scientific">Hypholoma sublateritium (strain FD-334 SS-4)</name>
    <dbReference type="NCBI Taxonomy" id="945553"/>
    <lineage>
        <taxon>Eukaryota</taxon>
        <taxon>Fungi</taxon>
        <taxon>Dikarya</taxon>
        <taxon>Basidiomycota</taxon>
        <taxon>Agaricomycotina</taxon>
        <taxon>Agaricomycetes</taxon>
        <taxon>Agaricomycetidae</taxon>
        <taxon>Agaricales</taxon>
        <taxon>Agaricineae</taxon>
        <taxon>Strophariaceae</taxon>
        <taxon>Hypholoma</taxon>
    </lineage>
</organism>
<dbReference type="Gene3D" id="3.80.10.10">
    <property type="entry name" value="Ribonuclease Inhibitor"/>
    <property type="match status" value="1"/>
</dbReference>